<keyword evidence="2" id="KW-1185">Reference proteome</keyword>
<accession>A0ABR5AAT2</accession>
<evidence type="ECO:0000313" key="1">
    <source>
        <dbReference type="EMBL" id="KIL38002.1"/>
    </source>
</evidence>
<dbReference type="RefSeq" id="WP_041052102.1">
    <property type="nucleotide sequence ID" value="NZ_JXAK01000083.1"/>
</dbReference>
<reference evidence="1 2" key="1">
    <citation type="submission" date="2014-12" db="EMBL/GenBank/DDBJ databases">
        <title>Draft genome sequence of Paenibacillus kamchatkensis strain B-2647.</title>
        <authorList>
            <person name="Karlyshev A.V."/>
            <person name="Kudryashova E.B."/>
        </authorList>
    </citation>
    <scope>NUCLEOTIDE SEQUENCE [LARGE SCALE GENOMIC DNA]</scope>
    <source>
        <strain evidence="1 2">VKM B-2647</strain>
    </source>
</reference>
<sequence length="152" mass="17471">MKDETGQQIEAFDYYYSLGAARSLKQVAQQFGKGFATIKRWSSEFRWRDRVQQRDQELGAQIEAQTNQHILDRHEKKQRIIDHLYDRLYARVMAGGMEVSTMADFERLAKIEQTVMIGLDEEGGDNIRSLADILQQSAELIKAATGDSDVRQ</sequence>
<comment type="caution">
    <text evidence="1">The sequence shown here is derived from an EMBL/GenBank/DDBJ whole genome shotgun (WGS) entry which is preliminary data.</text>
</comment>
<protein>
    <recommendedName>
        <fullName evidence="3">Terminase</fullName>
    </recommendedName>
</protein>
<dbReference type="EMBL" id="JXAK01000083">
    <property type="protein sequence ID" value="KIL38002.1"/>
    <property type="molecule type" value="Genomic_DNA"/>
</dbReference>
<organism evidence="1 2">
    <name type="scientific">Gordoniibacillus kamchatkensis</name>
    <dbReference type="NCBI Taxonomy" id="1590651"/>
    <lineage>
        <taxon>Bacteria</taxon>
        <taxon>Bacillati</taxon>
        <taxon>Bacillota</taxon>
        <taxon>Bacilli</taxon>
        <taxon>Bacillales</taxon>
        <taxon>Paenibacillaceae</taxon>
        <taxon>Gordoniibacillus</taxon>
    </lineage>
</organism>
<evidence type="ECO:0000313" key="2">
    <source>
        <dbReference type="Proteomes" id="UP000031967"/>
    </source>
</evidence>
<name>A0ABR5AAT2_9BACL</name>
<proteinExistence type="predicted"/>
<dbReference type="Proteomes" id="UP000031967">
    <property type="component" value="Unassembled WGS sequence"/>
</dbReference>
<gene>
    <name evidence="1" type="ORF">SD70_29325</name>
</gene>
<evidence type="ECO:0008006" key="3">
    <source>
        <dbReference type="Google" id="ProtNLM"/>
    </source>
</evidence>